<reference evidence="1 2" key="1">
    <citation type="journal article" date="2019" name="Nat. Commun.">
        <title>A new type of DNA phosphorothioation-based antiviral system in archaea.</title>
        <authorList>
            <person name="Xiong L."/>
            <person name="Liu S."/>
            <person name="Chen S."/>
            <person name="Xiao Y."/>
            <person name="Zhu B."/>
            <person name="Gao Y."/>
            <person name="Zhang Y."/>
            <person name="Chen B."/>
            <person name="Luo J."/>
            <person name="Deng Z."/>
            <person name="Chen X."/>
            <person name="Wang L."/>
            <person name="Chen S."/>
        </authorList>
    </citation>
    <scope>NUCLEOTIDE SEQUENCE [LARGE SCALE GENOMIC DNA]</scope>
    <source>
        <strain evidence="1 2">CBA1105</strain>
    </source>
</reference>
<dbReference type="GeneID" id="39848078"/>
<dbReference type="Proteomes" id="UP000296706">
    <property type="component" value="Chromosome"/>
</dbReference>
<organism evidence="1 2">
    <name type="scientific">Halapricum salinum</name>
    <dbReference type="NCBI Taxonomy" id="1457250"/>
    <lineage>
        <taxon>Archaea</taxon>
        <taxon>Methanobacteriati</taxon>
        <taxon>Methanobacteriota</taxon>
        <taxon>Stenosarchaea group</taxon>
        <taxon>Halobacteria</taxon>
        <taxon>Halobacteriales</taxon>
        <taxon>Haloarculaceae</taxon>
        <taxon>Halapricum</taxon>
    </lineage>
</organism>
<dbReference type="EMBL" id="CP031310">
    <property type="protein sequence ID" value="QCC51442.1"/>
    <property type="molecule type" value="Genomic_DNA"/>
</dbReference>
<keyword evidence="2" id="KW-1185">Reference proteome</keyword>
<sequence>MDETELRQIAGEVMDEYDQPAQFKDRFMTFYMNTVENNIGETSLKRLINNVELPEEDKIDES</sequence>
<proteinExistence type="predicted"/>
<dbReference type="OrthoDB" id="319290at2157"/>
<dbReference type="STRING" id="1457250.GCA_000755225_01020"/>
<accession>A0A4D6HEG7</accession>
<gene>
    <name evidence="1" type="ORF">DV733_09390</name>
</gene>
<dbReference type="AlphaFoldDB" id="A0A4D6HEG7"/>
<name>A0A4D6HEG7_9EURY</name>
<evidence type="ECO:0000313" key="2">
    <source>
        <dbReference type="Proteomes" id="UP000296706"/>
    </source>
</evidence>
<evidence type="ECO:0000313" key="1">
    <source>
        <dbReference type="EMBL" id="QCC51442.1"/>
    </source>
</evidence>
<dbReference type="KEGG" id="hsn:DV733_09390"/>
<protein>
    <submittedName>
        <fullName evidence="1">Uncharacterized protein</fullName>
    </submittedName>
</protein>
<dbReference type="RefSeq" id="WP_049994947.1">
    <property type="nucleotide sequence ID" value="NZ_CP031310.1"/>
</dbReference>
<dbReference type="InterPro" id="IPR046889">
    <property type="entry name" value="Sp-CxC"/>
</dbReference>
<dbReference type="Pfam" id="PF20304">
    <property type="entry name" value="Sp-CxC"/>
    <property type="match status" value="1"/>
</dbReference>